<dbReference type="AlphaFoldDB" id="A0A9K3KTG4"/>
<protein>
    <submittedName>
        <fullName evidence="2">Uncharacterized protein</fullName>
    </submittedName>
</protein>
<feature type="signal peptide" evidence="1">
    <location>
        <begin position="1"/>
        <end position="23"/>
    </location>
</feature>
<keyword evidence="3" id="KW-1185">Reference proteome</keyword>
<reference evidence="2" key="2">
    <citation type="submission" date="2021-04" db="EMBL/GenBank/DDBJ databases">
        <authorList>
            <person name="Podell S."/>
        </authorList>
    </citation>
    <scope>NUCLEOTIDE SEQUENCE</scope>
    <source>
        <strain evidence="2">Hildebrandi</strain>
    </source>
</reference>
<name>A0A9K3KTG4_9STRA</name>
<comment type="caution">
    <text evidence="2">The sequence shown here is derived from an EMBL/GenBank/DDBJ whole genome shotgun (WGS) entry which is preliminary data.</text>
</comment>
<proteinExistence type="predicted"/>
<evidence type="ECO:0000256" key="1">
    <source>
        <dbReference type="SAM" id="SignalP"/>
    </source>
</evidence>
<evidence type="ECO:0000313" key="3">
    <source>
        <dbReference type="Proteomes" id="UP000693970"/>
    </source>
</evidence>
<reference evidence="2" key="1">
    <citation type="journal article" date="2021" name="Sci. Rep.">
        <title>Diploid genomic architecture of Nitzschia inconspicua, an elite biomass production diatom.</title>
        <authorList>
            <person name="Oliver A."/>
            <person name="Podell S."/>
            <person name="Pinowska A."/>
            <person name="Traller J.C."/>
            <person name="Smith S.R."/>
            <person name="McClure R."/>
            <person name="Beliaev A."/>
            <person name="Bohutskyi P."/>
            <person name="Hill E.A."/>
            <person name="Rabines A."/>
            <person name="Zheng H."/>
            <person name="Allen L.Z."/>
            <person name="Kuo A."/>
            <person name="Grigoriev I.V."/>
            <person name="Allen A.E."/>
            <person name="Hazlebeck D."/>
            <person name="Allen E.E."/>
        </authorList>
    </citation>
    <scope>NUCLEOTIDE SEQUENCE</scope>
    <source>
        <strain evidence="2">Hildebrandi</strain>
    </source>
</reference>
<organism evidence="2 3">
    <name type="scientific">Nitzschia inconspicua</name>
    <dbReference type="NCBI Taxonomy" id="303405"/>
    <lineage>
        <taxon>Eukaryota</taxon>
        <taxon>Sar</taxon>
        <taxon>Stramenopiles</taxon>
        <taxon>Ochrophyta</taxon>
        <taxon>Bacillariophyta</taxon>
        <taxon>Bacillariophyceae</taxon>
        <taxon>Bacillariophycidae</taxon>
        <taxon>Bacillariales</taxon>
        <taxon>Bacillariaceae</taxon>
        <taxon>Nitzschia</taxon>
    </lineage>
</organism>
<sequence>MCCLLELVLSLLFLGSAFPQARADLLWSSRTLQQTTITASSSCIQDFQELYDLESAILDTSVNRTYVICPNKLYEVGYLDSFFHNLRQNQAGGPPLPLRSNMTIRCGDDGSIANLCFITGGHLQVDGTAMRGIDDTAIDNVLLEGFVFINASKYSFWATKRGSVTFRDCEWRDFTNTHDALIMLDYYDADNPDELVVTFENCRFHENRYFGYGSQTALIVGNSEQNRLVVQGTIFKNNNMTWNNTSPESTTHLIESLGPTILEENCFLSNSVVGSTVVVYGNEFRSTRIFSTGSAGRECAFASVYESYDQFKSRSPLCVAATKEICDLDVGLLEVPIDDNATIVRRYVPFAIGAMDYDLAKDSDLVFEGGCTKEPKLNKEDGIDAQNNVDDVCKEYGGCFISHTTPGEQVLYRFGHYDTNEDADGLVYVDITVRMASAQPKLVQLDLLYEAENDTADSWIFQTGSGGFSTYEEYTWEKLPLRGYEPVHSLVVTFLDGMVNFCMIRASYSVIEVDLGSESTSSPTNTSQTVNLQIVASEPSLSRNDTIPPTTQDFLSSGA</sequence>
<accession>A0A9K3KTG4</accession>
<keyword evidence="1" id="KW-0732">Signal</keyword>
<evidence type="ECO:0000313" key="2">
    <source>
        <dbReference type="EMBL" id="KAG7349595.1"/>
    </source>
</evidence>
<feature type="chain" id="PRO_5039894709" evidence="1">
    <location>
        <begin position="24"/>
        <end position="559"/>
    </location>
</feature>
<dbReference type="Proteomes" id="UP000693970">
    <property type="component" value="Unassembled WGS sequence"/>
</dbReference>
<gene>
    <name evidence="2" type="ORF">IV203_012192</name>
</gene>
<dbReference type="OrthoDB" id="41782at2759"/>
<dbReference type="EMBL" id="JAGRRH010000019">
    <property type="protein sequence ID" value="KAG7349595.1"/>
    <property type="molecule type" value="Genomic_DNA"/>
</dbReference>